<organism evidence="3 4">
    <name type="scientific">Hansschlegelia quercus</name>
    <dbReference type="NCBI Taxonomy" id="2528245"/>
    <lineage>
        <taxon>Bacteria</taxon>
        <taxon>Pseudomonadati</taxon>
        <taxon>Pseudomonadota</taxon>
        <taxon>Alphaproteobacteria</taxon>
        <taxon>Hyphomicrobiales</taxon>
        <taxon>Methylopilaceae</taxon>
        <taxon>Hansschlegelia</taxon>
    </lineage>
</organism>
<dbReference type="InterPro" id="IPR007037">
    <property type="entry name" value="SIP_rossman_dom"/>
</dbReference>
<proteinExistence type="inferred from homology"/>
<keyword evidence="4" id="KW-1185">Reference proteome</keyword>
<dbReference type="InterPro" id="IPR013113">
    <property type="entry name" value="SIP_FAD-bd"/>
</dbReference>
<dbReference type="OrthoDB" id="9814826at2"/>
<protein>
    <submittedName>
        <fullName evidence="3">Siderophore-interacting protein</fullName>
    </submittedName>
</protein>
<dbReference type="CDD" id="cd06193">
    <property type="entry name" value="siderophore_interacting"/>
    <property type="match status" value="1"/>
</dbReference>
<dbReference type="Gene3D" id="3.30.310.50">
    <property type="entry name" value="Alpha-D-phosphohexomutase, C-terminal domain"/>
    <property type="match status" value="1"/>
</dbReference>
<dbReference type="InterPro" id="IPR039261">
    <property type="entry name" value="FNR_nucleotide-bd"/>
</dbReference>
<dbReference type="InterPro" id="IPR039374">
    <property type="entry name" value="SIP_fam"/>
</dbReference>
<dbReference type="PANTHER" id="PTHR30157">
    <property type="entry name" value="FERRIC REDUCTASE, NADPH-DEPENDENT"/>
    <property type="match status" value="1"/>
</dbReference>
<dbReference type="InterPro" id="IPR014543">
    <property type="entry name" value="UCP028291"/>
</dbReference>
<accession>A0A4Q9G9B0</accession>
<dbReference type="EMBL" id="SIUB01000011">
    <property type="protein sequence ID" value="TBN47276.1"/>
    <property type="molecule type" value="Genomic_DNA"/>
</dbReference>
<dbReference type="Pfam" id="PF04954">
    <property type="entry name" value="SIP"/>
    <property type="match status" value="1"/>
</dbReference>
<feature type="domain" description="FAD-binding FR-type" evidence="2">
    <location>
        <begin position="111"/>
        <end position="235"/>
    </location>
</feature>
<dbReference type="Pfam" id="PF08021">
    <property type="entry name" value="FAD_binding_9"/>
    <property type="match status" value="1"/>
</dbReference>
<dbReference type="SUPFAM" id="SSF63380">
    <property type="entry name" value="Riboflavin synthase domain-like"/>
    <property type="match status" value="1"/>
</dbReference>
<dbReference type="Proteomes" id="UP000291613">
    <property type="component" value="Unassembled WGS sequence"/>
</dbReference>
<dbReference type="AlphaFoldDB" id="A0A4Q9G9B0"/>
<dbReference type="InterPro" id="IPR017938">
    <property type="entry name" value="Riboflavin_synthase-like_b-brl"/>
</dbReference>
<dbReference type="Pfam" id="PF09981">
    <property type="entry name" value="DUF2218"/>
    <property type="match status" value="1"/>
</dbReference>
<evidence type="ECO:0000313" key="4">
    <source>
        <dbReference type="Proteomes" id="UP000291613"/>
    </source>
</evidence>
<gene>
    <name evidence="3" type="ORF">EYR15_16170</name>
</gene>
<reference evidence="3 4" key="1">
    <citation type="submission" date="2019-02" db="EMBL/GenBank/DDBJ databases">
        <title>Hansschlegelia quercus sp. nov., a novel methylotrophic bacterium from buds of oak (Quercus robur L.).</title>
        <authorList>
            <person name="Agafonova N.V."/>
            <person name="Kaparullina E.N."/>
            <person name="Grouzdev D.S."/>
            <person name="Doronina N.V."/>
        </authorList>
    </citation>
    <scope>NUCLEOTIDE SEQUENCE [LARGE SCALE GENOMIC DNA]</scope>
    <source>
        <strain evidence="3 4">Dub</strain>
    </source>
</reference>
<dbReference type="InterPro" id="IPR017927">
    <property type="entry name" value="FAD-bd_FR_type"/>
</dbReference>
<evidence type="ECO:0000259" key="2">
    <source>
        <dbReference type="PROSITE" id="PS51384"/>
    </source>
</evidence>
<sequence>MRISAMAQMLVSEADFTLPDPALVASRLIEHMAEHDVVCETSGASTTAHLGIGSGVLEATQSCLKVRVEAPDLGALELLREFVVSHVAEFADGVKPAFAWRGNVSKGARLANFREVRLKSAVDLTPRMRRLTFTGDVARFAGDEEIHVRLYFPPEGVSEPEWPRPGADGGIVWPSDEKRPEVRYYTVRRADVEAGEIEIDVLLHDDAGPGSAFASAARPGAICGMAGPVGRIAPVSDWTLLAGDETALPAIARMLELMPDEARGLALIEVDGPADELPIRTPEGVALRWIHRTTEPSERPLVDAIRTAEIPSNSSDAYIWVACEHGDAKAIRSHLRTDRGLQRDRHQVVGYWERSTEAHA</sequence>
<name>A0A4Q9G9B0_9HYPH</name>
<dbReference type="PROSITE" id="PS51384">
    <property type="entry name" value="FAD_FR"/>
    <property type="match status" value="1"/>
</dbReference>
<dbReference type="PANTHER" id="PTHR30157:SF0">
    <property type="entry name" value="NADPH-DEPENDENT FERRIC-CHELATE REDUCTASE"/>
    <property type="match status" value="1"/>
</dbReference>
<dbReference type="Gene3D" id="2.40.30.10">
    <property type="entry name" value="Translation factors"/>
    <property type="match status" value="1"/>
</dbReference>
<comment type="caution">
    <text evidence="3">The sequence shown here is derived from an EMBL/GenBank/DDBJ whole genome shotgun (WGS) entry which is preliminary data.</text>
</comment>
<dbReference type="Gene3D" id="3.40.50.80">
    <property type="entry name" value="Nucleotide-binding domain of ferredoxin-NADP reductase (FNR) module"/>
    <property type="match status" value="1"/>
</dbReference>
<evidence type="ECO:0000313" key="3">
    <source>
        <dbReference type="EMBL" id="TBN47276.1"/>
    </source>
</evidence>
<evidence type="ECO:0000256" key="1">
    <source>
        <dbReference type="ARBA" id="ARBA00035644"/>
    </source>
</evidence>
<comment type="similarity">
    <text evidence="1">Belongs to the SIP oxidoreductase family.</text>
</comment>
<dbReference type="GO" id="GO:0016491">
    <property type="term" value="F:oxidoreductase activity"/>
    <property type="evidence" value="ECO:0007669"/>
    <property type="project" value="InterPro"/>
</dbReference>